<dbReference type="PROSITE" id="PS51257">
    <property type="entry name" value="PROKAR_LIPOPROTEIN"/>
    <property type="match status" value="1"/>
</dbReference>
<dbReference type="PROSITE" id="PS51007">
    <property type="entry name" value="CYTC"/>
    <property type="match status" value="1"/>
</dbReference>
<keyword evidence="3 4" id="KW-0408">Iron</keyword>
<dbReference type="GO" id="GO:0046872">
    <property type="term" value="F:metal ion binding"/>
    <property type="evidence" value="ECO:0007669"/>
    <property type="project" value="UniProtKB-KW"/>
</dbReference>
<evidence type="ECO:0000313" key="8">
    <source>
        <dbReference type="Proteomes" id="UP000295781"/>
    </source>
</evidence>
<evidence type="ECO:0000256" key="2">
    <source>
        <dbReference type="ARBA" id="ARBA00022723"/>
    </source>
</evidence>
<name>A0A4P2PYS2_SORCE</name>
<dbReference type="PANTHER" id="PTHR30600:SF9">
    <property type="entry name" value="BLR7738 PROTEIN"/>
    <property type="match status" value="1"/>
</dbReference>
<evidence type="ECO:0000256" key="5">
    <source>
        <dbReference type="SAM" id="SignalP"/>
    </source>
</evidence>
<reference evidence="7 8" key="1">
    <citation type="submission" date="2015-09" db="EMBL/GenBank/DDBJ databases">
        <title>Sorangium comparison.</title>
        <authorList>
            <person name="Zaburannyi N."/>
            <person name="Bunk B."/>
            <person name="Overmann J."/>
            <person name="Mueller R."/>
        </authorList>
    </citation>
    <scope>NUCLEOTIDE SEQUENCE [LARGE SCALE GENOMIC DNA]</scope>
    <source>
        <strain evidence="7 8">So ceGT47</strain>
    </source>
</reference>
<evidence type="ECO:0000256" key="1">
    <source>
        <dbReference type="ARBA" id="ARBA00022617"/>
    </source>
</evidence>
<evidence type="ECO:0000256" key="4">
    <source>
        <dbReference type="PROSITE-ProRule" id="PRU00433"/>
    </source>
</evidence>
<dbReference type="Gene3D" id="1.10.760.10">
    <property type="entry name" value="Cytochrome c-like domain"/>
    <property type="match status" value="1"/>
</dbReference>
<feature type="signal peptide" evidence="5">
    <location>
        <begin position="1"/>
        <end position="20"/>
    </location>
</feature>
<dbReference type="Proteomes" id="UP000295781">
    <property type="component" value="Chromosome"/>
</dbReference>
<dbReference type="PANTHER" id="PTHR30600">
    <property type="entry name" value="CYTOCHROME C PEROXIDASE-RELATED"/>
    <property type="match status" value="1"/>
</dbReference>
<dbReference type="GO" id="GO:0009055">
    <property type="term" value="F:electron transfer activity"/>
    <property type="evidence" value="ECO:0007669"/>
    <property type="project" value="InterPro"/>
</dbReference>
<evidence type="ECO:0000259" key="6">
    <source>
        <dbReference type="PROSITE" id="PS51007"/>
    </source>
</evidence>
<gene>
    <name evidence="7" type="ORF">SOCEGT47_024380</name>
</gene>
<proteinExistence type="predicted"/>
<feature type="chain" id="PRO_5020704358" description="Cytochrome c domain-containing protein" evidence="5">
    <location>
        <begin position="21"/>
        <end position="453"/>
    </location>
</feature>
<dbReference type="GO" id="GO:0004130">
    <property type="term" value="F:cytochrome-c peroxidase activity"/>
    <property type="evidence" value="ECO:0007669"/>
    <property type="project" value="TreeGrafter"/>
</dbReference>
<dbReference type="InterPro" id="IPR009056">
    <property type="entry name" value="Cyt_c-like_dom"/>
</dbReference>
<dbReference type="InterPro" id="IPR051395">
    <property type="entry name" value="Cytochrome_c_Peroxidase/MauG"/>
</dbReference>
<dbReference type="AlphaFoldDB" id="A0A4P2PYS2"/>
<organism evidence="7 8">
    <name type="scientific">Sorangium cellulosum</name>
    <name type="common">Polyangium cellulosum</name>
    <dbReference type="NCBI Taxonomy" id="56"/>
    <lineage>
        <taxon>Bacteria</taxon>
        <taxon>Pseudomonadati</taxon>
        <taxon>Myxococcota</taxon>
        <taxon>Polyangia</taxon>
        <taxon>Polyangiales</taxon>
        <taxon>Polyangiaceae</taxon>
        <taxon>Sorangium</taxon>
    </lineage>
</organism>
<keyword evidence="1 4" id="KW-0349">Heme</keyword>
<evidence type="ECO:0000313" key="7">
    <source>
        <dbReference type="EMBL" id="AUX21940.1"/>
    </source>
</evidence>
<dbReference type="SUPFAM" id="SSF46626">
    <property type="entry name" value="Cytochrome c"/>
    <property type="match status" value="1"/>
</dbReference>
<keyword evidence="5" id="KW-0732">Signal</keyword>
<feature type="domain" description="Cytochrome c" evidence="6">
    <location>
        <begin position="277"/>
        <end position="453"/>
    </location>
</feature>
<evidence type="ECO:0000256" key="3">
    <source>
        <dbReference type="ARBA" id="ARBA00023004"/>
    </source>
</evidence>
<dbReference type="InterPro" id="IPR036909">
    <property type="entry name" value="Cyt_c-like_dom_sf"/>
</dbReference>
<sequence length="453" mass="49964">MKTTSPLSLILAVGLGASLAACSGSRDDLSPLGAAEGEIRATNTGSYNLHLEETLRFNPVQPGADPARGRALFGLAADSDTEDKSQALFEGPSVAFGGTVVSNQRTCFTCHRGLVVELGLPAAPLSASIDAGDALFTGIQADAQGDPDALGNLDELALIKYRPNRFNPQRGEDDPFRRVFFWRKSTRLINVAFGIGFLNDARGRTMFETDRGAVFSHTQSSDRRFDDLFSVQDGNDLEAFQFSQLSDPRLAALRDPSDPMFRVLARDPFYTVPVATRAQERGKRVFEKYCMTCHNVPNVFSNLSNIEPLGNGETDVQNPVFGPSVGRTFNVGVSERNRHGLRFTHHAGGGRFEPIVLPLVDEDGAVVPFEVTMDVGLAATTGRLQDVGRFKVPQLRRLARNAPYFHDNSAMTIEEVVDHFNSDFYNRSRDGRRFPIRLDHRQRADLIEFLRIL</sequence>
<keyword evidence="2 4" id="KW-0479">Metal-binding</keyword>
<dbReference type="RefSeq" id="WP_129347190.1">
    <property type="nucleotide sequence ID" value="NZ_CP012670.1"/>
</dbReference>
<dbReference type="GO" id="GO:0020037">
    <property type="term" value="F:heme binding"/>
    <property type="evidence" value="ECO:0007669"/>
    <property type="project" value="InterPro"/>
</dbReference>
<accession>A0A4P2PYS2</accession>
<dbReference type="OrthoDB" id="9805202at2"/>
<dbReference type="EMBL" id="CP012670">
    <property type="protein sequence ID" value="AUX21940.1"/>
    <property type="molecule type" value="Genomic_DNA"/>
</dbReference>
<protein>
    <recommendedName>
        <fullName evidence="6">Cytochrome c domain-containing protein</fullName>
    </recommendedName>
</protein>